<gene>
    <name evidence="2" type="ORF">SAMN05216362_1478</name>
</gene>
<sequence length="54" mass="6656">MDERDMNENIENQEEMDTHREENVDPWSSLLFGRRQPRRMPEQDHNPETNEDQE</sequence>
<dbReference type="AlphaFoldDB" id="A0A1H9LFG5"/>
<keyword evidence="3" id="KW-1185">Reference proteome</keyword>
<proteinExistence type="predicted"/>
<evidence type="ECO:0000313" key="2">
    <source>
        <dbReference type="EMBL" id="SER09989.1"/>
    </source>
</evidence>
<organism evidence="2 3">
    <name type="scientific">Piscibacillus halophilus</name>
    <dbReference type="NCBI Taxonomy" id="571933"/>
    <lineage>
        <taxon>Bacteria</taxon>
        <taxon>Bacillati</taxon>
        <taxon>Bacillota</taxon>
        <taxon>Bacilli</taxon>
        <taxon>Bacillales</taxon>
        <taxon>Bacillaceae</taxon>
        <taxon>Piscibacillus</taxon>
    </lineage>
</organism>
<feature type="region of interest" description="Disordered" evidence="1">
    <location>
        <begin position="1"/>
        <end position="54"/>
    </location>
</feature>
<reference evidence="2 3" key="1">
    <citation type="submission" date="2016-10" db="EMBL/GenBank/DDBJ databases">
        <authorList>
            <person name="de Groot N.N."/>
        </authorList>
    </citation>
    <scope>NUCLEOTIDE SEQUENCE [LARGE SCALE GENOMIC DNA]</scope>
    <source>
        <strain evidence="2 3">DSM 21633</strain>
    </source>
</reference>
<dbReference type="Proteomes" id="UP000199427">
    <property type="component" value="Unassembled WGS sequence"/>
</dbReference>
<evidence type="ECO:0000313" key="3">
    <source>
        <dbReference type="Proteomes" id="UP000199427"/>
    </source>
</evidence>
<name>A0A1H9LFG5_9BACI</name>
<protein>
    <submittedName>
        <fullName evidence="2">Uncharacterized protein</fullName>
    </submittedName>
</protein>
<evidence type="ECO:0000256" key="1">
    <source>
        <dbReference type="SAM" id="MobiDB-lite"/>
    </source>
</evidence>
<dbReference type="EMBL" id="FOES01000047">
    <property type="protein sequence ID" value="SER09989.1"/>
    <property type="molecule type" value="Genomic_DNA"/>
</dbReference>
<feature type="compositionally biased region" description="Basic and acidic residues" evidence="1">
    <location>
        <begin position="39"/>
        <end position="48"/>
    </location>
</feature>
<accession>A0A1H9LFG5</accession>